<dbReference type="GO" id="GO:0016929">
    <property type="term" value="F:deSUMOylase activity"/>
    <property type="evidence" value="ECO:0007669"/>
    <property type="project" value="TreeGrafter"/>
</dbReference>
<evidence type="ECO:0000313" key="6">
    <source>
        <dbReference type="EMBL" id="VDD07629.1"/>
    </source>
</evidence>
<evidence type="ECO:0000256" key="3">
    <source>
        <dbReference type="ARBA" id="ARBA00022801"/>
    </source>
</evidence>
<keyword evidence="4" id="KW-0788">Thiol protease</keyword>
<accession>A0A3P6CJ49</accession>
<evidence type="ECO:0000256" key="2">
    <source>
        <dbReference type="ARBA" id="ARBA00022670"/>
    </source>
</evidence>
<comment type="similarity">
    <text evidence="1">Belongs to the peptidase C48 family.</text>
</comment>
<dbReference type="PANTHER" id="PTHR12606:SF136">
    <property type="entry name" value="ULP1 PROTEASE FAMILY PROTEIN"/>
    <property type="match status" value="1"/>
</dbReference>
<sequence>MNCDLFQNEENFMLIIESFGQKWGFPQLVEKRTMVGLLCVLHLSVRVRHFFTQPDGLFTPKWSDEMDDLDVNELVHDISHDCVIHRFWDVTEEPPATTNIKRPATGVESNGSKKEDIPVRQLYILLETLSGKLDKMDTLIEDKVCAIITPMNEKLATMEKELQKMKEKDCADDRKEDANSIANENAEVNSKEMSWMVEINSTSHDGLPTQRVVKKPRNASKKSGNVVDDKKKMAEKKLKNKIKVPHLLDNASGEDTWSDPVQREKSKKLGDRLDALADFARKLNKYTSPTPSSPQHKRQTKLVLSQLFSFVGNSTVKRIITSWVVIKIVEDFKQFNPKTWKVTDTYKRIFNGTYPADRVTNKKWFHDIDHLYACHFVHKDHWVALDIDLKNTTVTVYDIILTVIDDNEMRNNCRPFAKMIPAIMNAMVPTTVRTKSGRQFTVRRLKSVPRNDNPGDCGVYTINFIECLALGCTFEGLSDEIIQDVRRKRAAEIYDAVGEPPITDC</sequence>
<keyword evidence="2" id="KW-0645">Protease</keyword>
<evidence type="ECO:0000259" key="5">
    <source>
        <dbReference type="PROSITE" id="PS50600"/>
    </source>
</evidence>
<dbReference type="GO" id="GO:0016926">
    <property type="term" value="P:protein desumoylation"/>
    <property type="evidence" value="ECO:0007669"/>
    <property type="project" value="TreeGrafter"/>
</dbReference>
<reference evidence="6" key="1">
    <citation type="submission" date="2018-11" db="EMBL/GenBank/DDBJ databases">
        <authorList>
            <consortium name="Genoscope - CEA"/>
            <person name="William W."/>
        </authorList>
    </citation>
    <scope>NUCLEOTIDE SEQUENCE</scope>
</reference>
<dbReference type="EMBL" id="LR031873">
    <property type="protein sequence ID" value="VDD07629.1"/>
    <property type="molecule type" value="Genomic_DNA"/>
</dbReference>
<gene>
    <name evidence="6" type="ORF">BOLC4T23605H</name>
</gene>
<proteinExistence type="inferred from homology"/>
<evidence type="ECO:0000256" key="1">
    <source>
        <dbReference type="ARBA" id="ARBA00005234"/>
    </source>
</evidence>
<evidence type="ECO:0000256" key="4">
    <source>
        <dbReference type="ARBA" id="ARBA00022807"/>
    </source>
</evidence>
<dbReference type="InterPro" id="IPR038765">
    <property type="entry name" value="Papain-like_cys_pep_sf"/>
</dbReference>
<dbReference type="Pfam" id="PF02902">
    <property type="entry name" value="Peptidase_C48"/>
    <property type="match status" value="1"/>
</dbReference>
<protein>
    <recommendedName>
        <fullName evidence="5">Ubiquitin-like protease family profile domain-containing protein</fullName>
    </recommendedName>
</protein>
<organism evidence="6">
    <name type="scientific">Brassica oleracea</name>
    <name type="common">Wild cabbage</name>
    <dbReference type="NCBI Taxonomy" id="3712"/>
    <lineage>
        <taxon>Eukaryota</taxon>
        <taxon>Viridiplantae</taxon>
        <taxon>Streptophyta</taxon>
        <taxon>Embryophyta</taxon>
        <taxon>Tracheophyta</taxon>
        <taxon>Spermatophyta</taxon>
        <taxon>Magnoliopsida</taxon>
        <taxon>eudicotyledons</taxon>
        <taxon>Gunneridae</taxon>
        <taxon>Pentapetalae</taxon>
        <taxon>rosids</taxon>
        <taxon>malvids</taxon>
        <taxon>Brassicales</taxon>
        <taxon>Brassicaceae</taxon>
        <taxon>Brassiceae</taxon>
        <taxon>Brassica</taxon>
    </lineage>
</organism>
<dbReference type="AlphaFoldDB" id="A0A3P6CJ49"/>
<keyword evidence="3" id="KW-0378">Hydrolase</keyword>
<dbReference type="PANTHER" id="PTHR12606">
    <property type="entry name" value="SENTRIN/SUMO-SPECIFIC PROTEASE"/>
    <property type="match status" value="1"/>
</dbReference>
<dbReference type="GO" id="GO:0005634">
    <property type="term" value="C:nucleus"/>
    <property type="evidence" value="ECO:0007669"/>
    <property type="project" value="TreeGrafter"/>
</dbReference>
<dbReference type="InterPro" id="IPR003653">
    <property type="entry name" value="Peptidase_C48_C"/>
</dbReference>
<dbReference type="Gene3D" id="3.40.395.10">
    <property type="entry name" value="Adenoviral Proteinase, Chain A"/>
    <property type="match status" value="1"/>
</dbReference>
<feature type="domain" description="Ubiquitin-like protease family profile" evidence="5">
    <location>
        <begin position="300"/>
        <end position="468"/>
    </location>
</feature>
<dbReference type="GO" id="GO:0006508">
    <property type="term" value="P:proteolysis"/>
    <property type="evidence" value="ECO:0007669"/>
    <property type="project" value="UniProtKB-KW"/>
</dbReference>
<name>A0A3P6CJ49_BRAOL</name>
<dbReference type="PROSITE" id="PS50600">
    <property type="entry name" value="ULP_PROTEASE"/>
    <property type="match status" value="1"/>
</dbReference>
<dbReference type="SUPFAM" id="SSF54001">
    <property type="entry name" value="Cysteine proteinases"/>
    <property type="match status" value="1"/>
</dbReference>